<dbReference type="AlphaFoldDB" id="A0A2S8IHU7"/>
<dbReference type="RefSeq" id="WP_105392547.1">
    <property type="nucleotide sequence ID" value="NZ_PUIQ01000040.1"/>
</dbReference>
<dbReference type="PANTHER" id="PTHR42949">
    <property type="entry name" value="ANAEROBIC GLYCEROL-3-PHOSPHATE DEHYDROGENASE SUBUNIT B"/>
    <property type="match status" value="1"/>
</dbReference>
<proteinExistence type="predicted"/>
<dbReference type="PRINTS" id="PR00411">
    <property type="entry name" value="PNDRDTASEI"/>
</dbReference>
<feature type="domain" description="BFD-like [2Fe-2S]-binding" evidence="2">
    <location>
        <begin position="374"/>
        <end position="426"/>
    </location>
</feature>
<comment type="caution">
    <text evidence="4">The sequence shown here is derived from an EMBL/GenBank/DDBJ whole genome shotgun (WGS) entry which is preliminary data.</text>
</comment>
<dbReference type="Pfam" id="PF07992">
    <property type="entry name" value="Pyr_redox_2"/>
    <property type="match status" value="1"/>
</dbReference>
<protein>
    <submittedName>
        <fullName evidence="4">FAD/NAD(P)-binding oxidoreductase</fullName>
    </submittedName>
</protein>
<dbReference type="InterPro" id="IPR007419">
    <property type="entry name" value="BFD-like_2Fe2S-bd_dom"/>
</dbReference>
<dbReference type="Proteomes" id="UP000238206">
    <property type="component" value="Unassembled WGS sequence"/>
</dbReference>
<dbReference type="CDD" id="cd19946">
    <property type="entry name" value="GlpA-like_Fer2_BFD-like"/>
    <property type="match status" value="1"/>
</dbReference>
<dbReference type="PRINTS" id="PR00368">
    <property type="entry name" value="FADPNR"/>
</dbReference>
<dbReference type="Pfam" id="PF04324">
    <property type="entry name" value="Fer2_BFD"/>
    <property type="match status" value="1"/>
</dbReference>
<dbReference type="PIRSF" id="PIRSF037495">
    <property type="entry name" value="Opine_OX_OoxA/HcnB"/>
    <property type="match status" value="1"/>
</dbReference>
<reference evidence="4 5" key="1">
    <citation type="submission" date="2018-02" db="EMBL/GenBank/DDBJ databases">
        <title>Draft genome sequencing of Burkholderia cepacia Y14-15.</title>
        <authorList>
            <person name="Zheng B.-X."/>
        </authorList>
    </citation>
    <scope>NUCLEOTIDE SEQUENCE [LARGE SCALE GENOMIC DNA]</scope>
    <source>
        <strain evidence="4 5">Y14-15</strain>
    </source>
</reference>
<organism evidence="4 5">
    <name type="scientific">Burkholderia cepacia</name>
    <name type="common">Pseudomonas cepacia</name>
    <dbReference type="NCBI Taxonomy" id="292"/>
    <lineage>
        <taxon>Bacteria</taxon>
        <taxon>Pseudomonadati</taxon>
        <taxon>Pseudomonadota</taxon>
        <taxon>Betaproteobacteria</taxon>
        <taxon>Burkholderiales</taxon>
        <taxon>Burkholderiaceae</taxon>
        <taxon>Burkholderia</taxon>
        <taxon>Burkholderia cepacia complex</taxon>
    </lineage>
</organism>
<dbReference type="InterPro" id="IPR017224">
    <property type="entry name" value="Opine_Oxase_asu/HCN_bsu"/>
</dbReference>
<dbReference type="InterPro" id="IPR023753">
    <property type="entry name" value="FAD/NAD-binding_dom"/>
</dbReference>
<dbReference type="PANTHER" id="PTHR42949:SF3">
    <property type="entry name" value="ANAEROBIC GLYCEROL-3-PHOSPHATE DEHYDROGENASE SUBUNIT B"/>
    <property type="match status" value="1"/>
</dbReference>
<dbReference type="SUPFAM" id="SSF51905">
    <property type="entry name" value="FAD/NAD(P)-binding domain"/>
    <property type="match status" value="1"/>
</dbReference>
<accession>A0A2S8IHU7</accession>
<name>A0A2S8IHU7_BURCE</name>
<dbReference type="Gene3D" id="3.50.50.60">
    <property type="entry name" value="FAD/NAD(P)-binding domain"/>
    <property type="match status" value="2"/>
</dbReference>
<dbReference type="GO" id="GO:0016491">
    <property type="term" value="F:oxidoreductase activity"/>
    <property type="evidence" value="ECO:0007669"/>
    <property type="project" value="UniProtKB-KW"/>
</dbReference>
<evidence type="ECO:0000259" key="3">
    <source>
        <dbReference type="Pfam" id="PF07992"/>
    </source>
</evidence>
<evidence type="ECO:0000313" key="5">
    <source>
        <dbReference type="Proteomes" id="UP000238206"/>
    </source>
</evidence>
<gene>
    <name evidence="4" type="ORF">C5615_26965</name>
</gene>
<dbReference type="EMBL" id="PUIQ01000040">
    <property type="protein sequence ID" value="PQP14249.1"/>
    <property type="molecule type" value="Genomic_DNA"/>
</dbReference>
<evidence type="ECO:0000256" key="1">
    <source>
        <dbReference type="ARBA" id="ARBA00023002"/>
    </source>
</evidence>
<dbReference type="InterPro" id="IPR041854">
    <property type="entry name" value="BFD-like_2Fe2S-bd_dom_sf"/>
</dbReference>
<feature type="domain" description="FAD/NAD(P)-binding" evidence="3">
    <location>
        <begin position="5"/>
        <end position="306"/>
    </location>
</feature>
<sequence>MVEPRVIVVGAGPAGVRCAQALVEAGVRPLVIDEGRRDGGQIYRRQPDTFSRPYDKLYGTEAARAKDLHDTFERLRASLDYAPDTLAWNVSGGALYTAHDGVSVRRPYDALVLCPGATDRLMPVKGWQYAGTYSLGASQIALKAQACAIGANVVFMGSGPLLYLVAHQYVQAGAKVAAVLDTSPVTNRLRALPKLLARPDVLAKGIALTRALKRAGVRIEHGIEPLEIHGDPAQGVSAVRFRTAAGTALIDCDAVALGYHLRAETQLADLAGCAFRFDGDTRQWLPQLDDMGRSSVAGVYLAGDGARVLGADGAEAAGRLAALALLTDLGRPVDARAVAALQRERMKMDRFRAGLAQAFPWPAQQAATLSDDTILCRCEGVSVGELRRVIRDEGACDANRAKAFSRVGMGRCQGRYCGHAGAEVIAAAAGVPLEAVGRLRGQAPVKPLPVALRAAAGEPHAPRDDAVTMKGDE</sequence>
<evidence type="ECO:0000313" key="4">
    <source>
        <dbReference type="EMBL" id="PQP14249.1"/>
    </source>
</evidence>
<dbReference type="InterPro" id="IPR051691">
    <property type="entry name" value="Metab_Enz_Cyan_OpOx_G3PDH"/>
</dbReference>
<dbReference type="Gene3D" id="1.10.10.1100">
    <property type="entry name" value="BFD-like [2Fe-2S]-binding domain"/>
    <property type="match status" value="1"/>
</dbReference>
<keyword evidence="1" id="KW-0560">Oxidoreductase</keyword>
<evidence type="ECO:0000259" key="2">
    <source>
        <dbReference type="Pfam" id="PF04324"/>
    </source>
</evidence>
<dbReference type="InterPro" id="IPR036188">
    <property type="entry name" value="FAD/NAD-bd_sf"/>
</dbReference>